<evidence type="ECO:0000256" key="1">
    <source>
        <dbReference type="SAM" id="Phobius"/>
    </source>
</evidence>
<comment type="caution">
    <text evidence="2">The sequence shown here is derived from an EMBL/GenBank/DDBJ whole genome shotgun (WGS) entry which is preliminary data.</text>
</comment>
<keyword evidence="3" id="KW-1185">Reference proteome</keyword>
<protein>
    <submittedName>
        <fullName evidence="2">Uncharacterized protein</fullName>
    </submittedName>
</protein>
<reference evidence="2 3" key="1">
    <citation type="submission" date="2024-01" db="EMBL/GenBank/DDBJ databases">
        <title>The genomes of 5 underutilized Papilionoideae crops provide insights into root nodulation and disease resistanc.</title>
        <authorList>
            <person name="Jiang F."/>
        </authorList>
    </citation>
    <scope>NUCLEOTIDE SEQUENCE [LARGE SCALE GENOMIC DNA]</scope>
    <source>
        <strain evidence="2">JINMINGXINNONG_FW02</strain>
        <tissue evidence="2">Leaves</tissue>
    </source>
</reference>
<feature type="transmembrane region" description="Helical" evidence="1">
    <location>
        <begin position="36"/>
        <end position="57"/>
    </location>
</feature>
<proteinExistence type="predicted"/>
<keyword evidence="1" id="KW-0812">Transmembrane</keyword>
<feature type="transmembrane region" description="Helical" evidence="1">
    <location>
        <begin position="6"/>
        <end position="24"/>
    </location>
</feature>
<dbReference type="AlphaFoldDB" id="A0AAN9MHJ5"/>
<evidence type="ECO:0000313" key="3">
    <source>
        <dbReference type="Proteomes" id="UP001374584"/>
    </source>
</evidence>
<organism evidence="2 3">
    <name type="scientific">Phaseolus coccineus</name>
    <name type="common">Scarlet runner bean</name>
    <name type="synonym">Phaseolus multiflorus</name>
    <dbReference type="NCBI Taxonomy" id="3886"/>
    <lineage>
        <taxon>Eukaryota</taxon>
        <taxon>Viridiplantae</taxon>
        <taxon>Streptophyta</taxon>
        <taxon>Embryophyta</taxon>
        <taxon>Tracheophyta</taxon>
        <taxon>Spermatophyta</taxon>
        <taxon>Magnoliopsida</taxon>
        <taxon>eudicotyledons</taxon>
        <taxon>Gunneridae</taxon>
        <taxon>Pentapetalae</taxon>
        <taxon>rosids</taxon>
        <taxon>fabids</taxon>
        <taxon>Fabales</taxon>
        <taxon>Fabaceae</taxon>
        <taxon>Papilionoideae</taxon>
        <taxon>50 kb inversion clade</taxon>
        <taxon>NPAAA clade</taxon>
        <taxon>indigoferoid/millettioid clade</taxon>
        <taxon>Phaseoleae</taxon>
        <taxon>Phaseolus</taxon>
    </lineage>
</organism>
<keyword evidence="1" id="KW-1133">Transmembrane helix</keyword>
<evidence type="ECO:0000313" key="2">
    <source>
        <dbReference type="EMBL" id="KAK7352914.1"/>
    </source>
</evidence>
<name>A0AAN9MHJ5_PHACN</name>
<accession>A0AAN9MHJ5</accession>
<dbReference type="Proteomes" id="UP001374584">
    <property type="component" value="Unassembled WGS sequence"/>
</dbReference>
<keyword evidence="1" id="KW-0472">Membrane</keyword>
<dbReference type="EMBL" id="JAYMYR010000007">
    <property type="protein sequence ID" value="KAK7352914.1"/>
    <property type="molecule type" value="Genomic_DNA"/>
</dbReference>
<gene>
    <name evidence="2" type="ORF">VNO80_18345</name>
</gene>
<sequence>MSARFTQQDVTTFLSVSVMLFIYVHKRSSQRQIPQTPISFTAIICCIFSHCSITALVPAHRSSAQQQSQQSTG</sequence>